<dbReference type="PROSITE" id="PS51257">
    <property type="entry name" value="PROKAR_LIPOPROTEIN"/>
    <property type="match status" value="1"/>
</dbReference>
<name>A0ABW1GZ37_9ACTN</name>
<dbReference type="Proteomes" id="UP001596226">
    <property type="component" value="Unassembled WGS sequence"/>
</dbReference>
<evidence type="ECO:0000256" key="1">
    <source>
        <dbReference type="SAM" id="SignalP"/>
    </source>
</evidence>
<dbReference type="RefSeq" id="WP_377504351.1">
    <property type="nucleotide sequence ID" value="NZ_JBHSQS010000001.1"/>
</dbReference>
<proteinExistence type="predicted"/>
<comment type="caution">
    <text evidence="2">The sequence shown here is derived from an EMBL/GenBank/DDBJ whole genome shotgun (WGS) entry which is preliminary data.</text>
</comment>
<feature type="signal peptide" evidence="1">
    <location>
        <begin position="1"/>
        <end position="17"/>
    </location>
</feature>
<keyword evidence="1" id="KW-0732">Signal</keyword>
<keyword evidence="3" id="KW-1185">Reference proteome</keyword>
<reference evidence="3" key="1">
    <citation type="journal article" date="2019" name="Int. J. Syst. Evol. Microbiol.">
        <title>The Global Catalogue of Microorganisms (GCM) 10K type strain sequencing project: providing services to taxonomists for standard genome sequencing and annotation.</title>
        <authorList>
            <consortium name="The Broad Institute Genomics Platform"/>
            <consortium name="The Broad Institute Genome Sequencing Center for Infectious Disease"/>
            <person name="Wu L."/>
            <person name="Ma J."/>
        </authorList>
    </citation>
    <scope>NUCLEOTIDE SEQUENCE [LARGE SCALE GENOMIC DNA]</scope>
    <source>
        <strain evidence="3">CGMCC 4.7144</strain>
    </source>
</reference>
<gene>
    <name evidence="2" type="ORF">ACFQGL_02025</name>
</gene>
<evidence type="ECO:0000313" key="3">
    <source>
        <dbReference type="Proteomes" id="UP001596226"/>
    </source>
</evidence>
<evidence type="ECO:0008006" key="4">
    <source>
        <dbReference type="Google" id="ProtNLM"/>
    </source>
</evidence>
<accession>A0ABW1GZ37</accession>
<organism evidence="2 3">
    <name type="scientific">Micromonospora vulcania</name>
    <dbReference type="NCBI Taxonomy" id="1441873"/>
    <lineage>
        <taxon>Bacteria</taxon>
        <taxon>Bacillati</taxon>
        <taxon>Actinomycetota</taxon>
        <taxon>Actinomycetes</taxon>
        <taxon>Micromonosporales</taxon>
        <taxon>Micromonosporaceae</taxon>
        <taxon>Micromonospora</taxon>
    </lineage>
</organism>
<evidence type="ECO:0000313" key="2">
    <source>
        <dbReference type="EMBL" id="MFC5922118.1"/>
    </source>
</evidence>
<protein>
    <recommendedName>
        <fullName evidence="4">Peptidase M48 domain-containing protein</fullName>
    </recommendedName>
</protein>
<feature type="chain" id="PRO_5045535668" description="Peptidase M48 domain-containing protein" evidence="1">
    <location>
        <begin position="18"/>
        <end position="452"/>
    </location>
</feature>
<dbReference type="EMBL" id="JBHSQS010000001">
    <property type="protein sequence ID" value="MFC5922118.1"/>
    <property type="molecule type" value="Genomic_DNA"/>
</dbReference>
<sequence>MRIRRSVIVVLATLALAACVPKDTPGGGQPSSHELSLTQWQEQSQQIAADRSKALLAGDEQAWLSLIDPSQTESITAERMRFRNLRAMRPQQFALTVNSVSEVGDPAGTGFAKGATLHKARIHAAVRYEADLEFTLQDYDYVFLLSGGKVSIASVKPIDAAAVTYGNPVKNAPWDNVPLRVAYAGSVTILAPEDSKWDPANFTAMAARANALVRGIWGRHKAPKGFLVLLATSEQKLQWFGATSDLQTASGYVYNPEIVDEKGSPVVIPPKLDGPPERSMAGSRIVLDMDRLKTVEAAERVLAHEMAHAVAPHLMPRVAYLETSPQGILNSSTWVAEGFAEWVEIISHKNLKERSAFVGRNWAQFKPAGLLPGNDNFYAANSDQRSFNYQVSGMFFVAAERLGGRDKTVQLYEDLVSQPVFVADSRSFLDGPLRKRGYDPDKFWSTFNSLLK</sequence>